<evidence type="ECO:0000256" key="1">
    <source>
        <dbReference type="PROSITE-ProRule" id="PRU00047"/>
    </source>
</evidence>
<keyword evidence="1" id="KW-0479">Metal-binding</keyword>
<sequence length="576" mass="63559">MSSSPLATSGHGAPINGGVVPPEVNMVEATSNPTQPPQTFREKLLADQQRASAETRQEFEPSDSDLKAFHTPEGPVVQISERYREILHKQWSNTVIVKMWDRTIGYKTLCNHLPNLWGIRSELKVIDLNNNFYFVRLPNQYDYLKVITGGPWVILGHYLTVEPWQPQFTPSTHKITSVVIWIQLPELSCEYYDMPILRAVCNLIGRFVRIDYNTQESNRGKFARVAVELDLSKPLQPRVFVDGKWYEITYENLPQICFECGLVGHNLTNCPTKPAPASNASATTSTIVSPAQHPPAVDSDQPKPSGVQNAGHQQRVGQYGPWMVVQSRRRPPRATADESSSKKEGTTARKSGSRYDILTDYEIPVRPKNLSESHPLPVINVSFPKENASVDVAIIQEPPKATPLITSTSRAVTLTAETSKAGSMPTKVKQVKGVQKEHQKVSGNVNLVHPNGKKKDTLLSNEVPPCPSFTSIDFTSIPISSNAPVPNLPINSVSTKATYTSIASTLHSPYTKSSAAKQPIATPQTLSGLVSDLHLNPTPLLPPKPVVLEPDQRSVSPMDVSFDRLYSNGHPYVSFS</sequence>
<feature type="region of interest" description="Disordered" evidence="2">
    <location>
        <begin position="1"/>
        <end position="70"/>
    </location>
</feature>
<dbReference type="Proteomes" id="UP001141552">
    <property type="component" value="Unassembled WGS sequence"/>
</dbReference>
<reference evidence="4" key="1">
    <citation type="submission" date="2022-02" db="EMBL/GenBank/DDBJ databases">
        <authorList>
            <person name="Henning P.M."/>
            <person name="McCubbin A.G."/>
            <person name="Shore J.S."/>
        </authorList>
    </citation>
    <scope>NUCLEOTIDE SEQUENCE</scope>
    <source>
        <strain evidence="4">F60SS</strain>
        <tissue evidence="4">Leaves</tissue>
    </source>
</reference>
<dbReference type="InterPro" id="IPR025836">
    <property type="entry name" value="Zn_knuckle_CX2CX4HX4C"/>
</dbReference>
<keyword evidence="5" id="KW-1185">Reference proteome</keyword>
<dbReference type="GO" id="GO:0008270">
    <property type="term" value="F:zinc ion binding"/>
    <property type="evidence" value="ECO:0007669"/>
    <property type="project" value="UniProtKB-KW"/>
</dbReference>
<feature type="domain" description="CCHC-type" evidence="3">
    <location>
        <begin position="257"/>
        <end position="271"/>
    </location>
</feature>
<protein>
    <recommendedName>
        <fullName evidence="3">CCHC-type domain-containing protein</fullName>
    </recommendedName>
</protein>
<accession>A0A9Q0G5Z2</accession>
<dbReference type="EMBL" id="JAKUCV010002390">
    <property type="protein sequence ID" value="KAJ4842812.1"/>
    <property type="molecule type" value="Genomic_DNA"/>
</dbReference>
<dbReference type="Pfam" id="PF14392">
    <property type="entry name" value="zf-CCHC_4"/>
    <property type="match status" value="1"/>
</dbReference>
<feature type="compositionally biased region" description="Basic and acidic residues" evidence="2">
    <location>
        <begin position="53"/>
        <end position="70"/>
    </location>
</feature>
<feature type="compositionally biased region" description="Low complexity" evidence="2">
    <location>
        <begin position="274"/>
        <end position="286"/>
    </location>
</feature>
<dbReference type="AlphaFoldDB" id="A0A9Q0G5Z2"/>
<feature type="compositionally biased region" description="Polar residues" evidence="2">
    <location>
        <begin position="306"/>
        <end position="316"/>
    </location>
</feature>
<organism evidence="4 5">
    <name type="scientific">Turnera subulata</name>
    <dbReference type="NCBI Taxonomy" id="218843"/>
    <lineage>
        <taxon>Eukaryota</taxon>
        <taxon>Viridiplantae</taxon>
        <taxon>Streptophyta</taxon>
        <taxon>Embryophyta</taxon>
        <taxon>Tracheophyta</taxon>
        <taxon>Spermatophyta</taxon>
        <taxon>Magnoliopsida</taxon>
        <taxon>eudicotyledons</taxon>
        <taxon>Gunneridae</taxon>
        <taxon>Pentapetalae</taxon>
        <taxon>rosids</taxon>
        <taxon>fabids</taxon>
        <taxon>Malpighiales</taxon>
        <taxon>Passifloraceae</taxon>
        <taxon>Turnera</taxon>
    </lineage>
</organism>
<dbReference type="PROSITE" id="PS50158">
    <property type="entry name" value="ZF_CCHC"/>
    <property type="match status" value="1"/>
</dbReference>
<dbReference type="GO" id="GO:0003676">
    <property type="term" value="F:nucleic acid binding"/>
    <property type="evidence" value="ECO:0007669"/>
    <property type="project" value="InterPro"/>
</dbReference>
<evidence type="ECO:0000313" key="5">
    <source>
        <dbReference type="Proteomes" id="UP001141552"/>
    </source>
</evidence>
<feature type="compositionally biased region" description="Basic and acidic residues" evidence="2">
    <location>
        <begin position="335"/>
        <end position="347"/>
    </location>
</feature>
<evidence type="ECO:0000313" key="4">
    <source>
        <dbReference type="EMBL" id="KAJ4842812.1"/>
    </source>
</evidence>
<feature type="region of interest" description="Disordered" evidence="2">
    <location>
        <begin position="274"/>
        <end position="353"/>
    </location>
</feature>
<dbReference type="InterPro" id="IPR025558">
    <property type="entry name" value="DUF4283"/>
</dbReference>
<dbReference type="PANTHER" id="PTHR31286">
    <property type="entry name" value="GLYCINE-RICH CELL WALL STRUCTURAL PROTEIN 1.8-LIKE"/>
    <property type="match status" value="1"/>
</dbReference>
<gene>
    <name evidence="4" type="ORF">Tsubulata_046531</name>
</gene>
<keyword evidence="1" id="KW-0862">Zinc</keyword>
<dbReference type="Pfam" id="PF14111">
    <property type="entry name" value="DUF4283"/>
    <property type="match status" value="1"/>
</dbReference>
<dbReference type="PANTHER" id="PTHR31286:SF99">
    <property type="entry name" value="DUF4283 DOMAIN-CONTAINING PROTEIN"/>
    <property type="match status" value="1"/>
</dbReference>
<evidence type="ECO:0000256" key="2">
    <source>
        <dbReference type="SAM" id="MobiDB-lite"/>
    </source>
</evidence>
<reference evidence="4" key="2">
    <citation type="journal article" date="2023" name="Plants (Basel)">
        <title>Annotation of the Turnera subulata (Passifloraceae) Draft Genome Reveals the S-Locus Evolved after the Divergence of Turneroideae from Passifloroideae in a Stepwise Manner.</title>
        <authorList>
            <person name="Henning P.M."/>
            <person name="Roalson E.H."/>
            <person name="Mir W."/>
            <person name="McCubbin A.G."/>
            <person name="Shore J.S."/>
        </authorList>
    </citation>
    <scope>NUCLEOTIDE SEQUENCE</scope>
    <source>
        <strain evidence="4">F60SS</strain>
    </source>
</reference>
<dbReference type="InterPro" id="IPR001878">
    <property type="entry name" value="Znf_CCHC"/>
</dbReference>
<dbReference type="InterPro" id="IPR040256">
    <property type="entry name" value="At4g02000-like"/>
</dbReference>
<dbReference type="OrthoDB" id="994333at2759"/>
<proteinExistence type="predicted"/>
<evidence type="ECO:0000259" key="3">
    <source>
        <dbReference type="PROSITE" id="PS50158"/>
    </source>
</evidence>
<name>A0A9Q0G5Z2_9ROSI</name>
<comment type="caution">
    <text evidence="4">The sequence shown here is derived from an EMBL/GenBank/DDBJ whole genome shotgun (WGS) entry which is preliminary data.</text>
</comment>
<keyword evidence="1" id="KW-0863">Zinc-finger</keyword>